<protein>
    <recommendedName>
        <fullName evidence="1">KIB1-4 beta-propeller domain-containing protein</fullName>
    </recommendedName>
</protein>
<dbReference type="EMBL" id="BQKI01000095">
    <property type="protein sequence ID" value="GJN37309.1"/>
    <property type="molecule type" value="Genomic_DNA"/>
</dbReference>
<proteinExistence type="predicted"/>
<dbReference type="SUPFAM" id="SSF81383">
    <property type="entry name" value="F-box domain"/>
    <property type="match status" value="1"/>
</dbReference>
<evidence type="ECO:0000313" key="2">
    <source>
        <dbReference type="EMBL" id="GJN37309.1"/>
    </source>
</evidence>
<name>A0AAV5FR22_ELECO</name>
<evidence type="ECO:0000259" key="1">
    <source>
        <dbReference type="Pfam" id="PF03478"/>
    </source>
</evidence>
<dbReference type="InterPro" id="IPR036047">
    <property type="entry name" value="F-box-like_dom_sf"/>
</dbReference>
<dbReference type="Pfam" id="PF03478">
    <property type="entry name" value="Beta-prop_KIB1-4"/>
    <property type="match status" value="1"/>
</dbReference>
<accession>A0AAV5FR22</accession>
<organism evidence="2 3">
    <name type="scientific">Eleusine coracana subsp. coracana</name>
    <dbReference type="NCBI Taxonomy" id="191504"/>
    <lineage>
        <taxon>Eukaryota</taxon>
        <taxon>Viridiplantae</taxon>
        <taxon>Streptophyta</taxon>
        <taxon>Embryophyta</taxon>
        <taxon>Tracheophyta</taxon>
        <taxon>Spermatophyta</taxon>
        <taxon>Magnoliopsida</taxon>
        <taxon>Liliopsida</taxon>
        <taxon>Poales</taxon>
        <taxon>Poaceae</taxon>
        <taxon>PACMAD clade</taxon>
        <taxon>Chloridoideae</taxon>
        <taxon>Cynodonteae</taxon>
        <taxon>Eleusininae</taxon>
        <taxon>Eleusine</taxon>
    </lineage>
</organism>
<dbReference type="PANTHER" id="PTHR44586">
    <property type="entry name" value="F-BOX DOMAIN CONTAINING PROTEIN, EXPRESSED"/>
    <property type="match status" value="1"/>
</dbReference>
<gene>
    <name evidence="2" type="primary">gb26246</name>
    <name evidence="2" type="ORF">PR202_gb26246</name>
</gene>
<evidence type="ECO:0000313" key="3">
    <source>
        <dbReference type="Proteomes" id="UP001054889"/>
    </source>
</evidence>
<dbReference type="Proteomes" id="UP001054889">
    <property type="component" value="Unassembled WGS sequence"/>
</dbReference>
<keyword evidence="3" id="KW-1185">Reference proteome</keyword>
<dbReference type="Gene3D" id="1.20.1280.50">
    <property type="match status" value="1"/>
</dbReference>
<comment type="caution">
    <text evidence="2">The sequence shown here is derived from an EMBL/GenBank/DDBJ whole genome shotgun (WGS) entry which is preliminary data.</text>
</comment>
<reference evidence="2" key="2">
    <citation type="submission" date="2021-12" db="EMBL/GenBank/DDBJ databases">
        <title>Resequencing data analysis of finger millet.</title>
        <authorList>
            <person name="Hatakeyama M."/>
            <person name="Aluri S."/>
            <person name="Balachadran M.T."/>
            <person name="Sivarajan S.R."/>
            <person name="Poveda L."/>
            <person name="Shimizu-Inatsugi R."/>
            <person name="Schlapbach R."/>
            <person name="Sreeman S.M."/>
            <person name="Shimizu K.K."/>
        </authorList>
    </citation>
    <scope>NUCLEOTIDE SEQUENCE</scope>
</reference>
<dbReference type="AlphaFoldDB" id="A0AAV5FR22"/>
<sequence>MAPKIKYKGPALDGETSDNRLESAPAFSWSERENHEVDARPEVVSAAPHVVESGGEIVDAFMDSSHGRDWSQLQQDLLCRIFSRLDLPDLVYSGVICTYWHLSYSTVRRFRLCSGNLSPYLVYSSADRDSHTAALYNISTNKIYYASLPDPPFCSRFIVGSSQGWLVTADELFNLHLLNPISGAQITLPPAQCMQDVRPVFTEDGVVSGYYIMGTNEIHGPDFITAKAARHYLYHKVVLSSDPSSGECMVLLKHWPYHRLSFTRVGDTKWTWLEKKHCYDYHDIFYNGSDGLFYANRSSGEIHTIDLTSSPRAVDVVFSIVPRIFTQMSYILQAPWGDLLMVLHRYGSRPWDITSGNGYQANTQDSELSSDEEAVYIPKSIPISAKVSVHKAKIDTTTK</sequence>
<feature type="domain" description="KIB1-4 beta-propeller" evidence="1">
    <location>
        <begin position="135"/>
        <end position="354"/>
    </location>
</feature>
<dbReference type="PANTHER" id="PTHR44586:SF26">
    <property type="entry name" value="F-BOX DOMAIN-CONTAINING PROTEIN"/>
    <property type="match status" value="1"/>
</dbReference>
<dbReference type="InterPro" id="IPR005174">
    <property type="entry name" value="KIB1-4_b-propeller"/>
</dbReference>
<reference evidence="2" key="1">
    <citation type="journal article" date="2018" name="DNA Res.">
        <title>Multiple hybrid de novo genome assembly of finger millet, an orphan allotetraploid crop.</title>
        <authorList>
            <person name="Hatakeyama M."/>
            <person name="Aluri S."/>
            <person name="Balachadran M.T."/>
            <person name="Sivarajan S.R."/>
            <person name="Patrignani A."/>
            <person name="Gruter S."/>
            <person name="Poveda L."/>
            <person name="Shimizu-Inatsugi R."/>
            <person name="Baeten J."/>
            <person name="Francoijs K.J."/>
            <person name="Nataraja K.N."/>
            <person name="Reddy Y.A.N."/>
            <person name="Phadnis S."/>
            <person name="Ravikumar R.L."/>
            <person name="Schlapbach R."/>
            <person name="Sreeman S.M."/>
            <person name="Shimizu K.K."/>
        </authorList>
    </citation>
    <scope>NUCLEOTIDE SEQUENCE</scope>
</reference>